<dbReference type="CDD" id="cd16332">
    <property type="entry name" value="Prp-like"/>
    <property type="match status" value="1"/>
</dbReference>
<evidence type="ECO:0000256" key="4">
    <source>
        <dbReference type="ARBA" id="ARBA00022807"/>
    </source>
</evidence>
<dbReference type="GO" id="GO:0042254">
    <property type="term" value="P:ribosome biogenesis"/>
    <property type="evidence" value="ECO:0007669"/>
    <property type="project" value="UniProtKB-KW"/>
</dbReference>
<keyword evidence="2" id="KW-0645">Protease</keyword>
<dbReference type="EMBL" id="LQWZ01000023">
    <property type="protein sequence ID" value="OAH56136.1"/>
    <property type="molecule type" value="Genomic_DNA"/>
</dbReference>
<dbReference type="InterPro" id="IPR036764">
    <property type="entry name" value="Peptidase_Prp_sf"/>
</dbReference>
<gene>
    <name evidence="7" type="ORF">AWH48_05545</name>
    <name evidence="8" type="ORF">AWH49_08665</name>
</gene>
<dbReference type="PANTHER" id="PTHR39178">
    <property type="entry name" value="HYPOTHETICAL RIBOSOME-ASSOCIATED PROTEIN"/>
    <property type="match status" value="1"/>
</dbReference>
<evidence type="ECO:0000256" key="1">
    <source>
        <dbReference type="ARBA" id="ARBA00022517"/>
    </source>
</evidence>
<evidence type="ECO:0000256" key="3">
    <source>
        <dbReference type="ARBA" id="ARBA00022801"/>
    </source>
</evidence>
<dbReference type="SUPFAM" id="SSF118010">
    <property type="entry name" value="TM1457-like"/>
    <property type="match status" value="1"/>
</dbReference>
<name>A0A177KST5_9BACI</name>
<dbReference type="NCBIfam" id="NF011126">
    <property type="entry name" value="PRK14553.1-6"/>
    <property type="match status" value="1"/>
</dbReference>
<keyword evidence="1" id="KW-0690">Ribosome biogenesis</keyword>
<dbReference type="Proteomes" id="UP000077271">
    <property type="component" value="Unassembled WGS sequence"/>
</dbReference>
<keyword evidence="9" id="KW-1185">Reference proteome</keyword>
<dbReference type="OrthoDB" id="48998at2"/>
<reference evidence="9 10" key="1">
    <citation type="submission" date="2016-01" db="EMBL/GenBank/DDBJ databases">
        <title>Investigation of taxonomic status of Bacillus aminovorans.</title>
        <authorList>
            <person name="Verma A."/>
            <person name="Pal Y."/>
            <person name="Krishnamurthi S."/>
        </authorList>
    </citation>
    <scope>NUCLEOTIDE SEQUENCE [LARGE SCALE GENOMIC DNA]</scope>
    <source>
        <strain evidence="8 9">DSM 1314</strain>
        <strain evidence="7 10">DSM 4337</strain>
    </source>
</reference>
<keyword evidence="3" id="KW-0378">Hydrolase</keyword>
<evidence type="ECO:0000256" key="5">
    <source>
        <dbReference type="ARBA" id="ARBA00044503"/>
    </source>
</evidence>
<dbReference type="EMBL" id="LQWY01000005">
    <property type="protein sequence ID" value="OAH62729.1"/>
    <property type="molecule type" value="Genomic_DNA"/>
</dbReference>
<dbReference type="GO" id="GO:0006508">
    <property type="term" value="P:proteolysis"/>
    <property type="evidence" value="ECO:0007669"/>
    <property type="project" value="UniProtKB-KW"/>
</dbReference>
<dbReference type="InterPro" id="IPR007422">
    <property type="entry name" value="Peptidase_Prp"/>
</dbReference>
<evidence type="ECO:0000313" key="10">
    <source>
        <dbReference type="Proteomes" id="UP000077271"/>
    </source>
</evidence>
<comment type="caution">
    <text evidence="7">The sequence shown here is derived from an EMBL/GenBank/DDBJ whole genome shotgun (WGS) entry which is preliminary data.</text>
</comment>
<organism evidence="7 10">
    <name type="scientific">Domibacillus aminovorans</name>
    <dbReference type="NCBI Taxonomy" id="29332"/>
    <lineage>
        <taxon>Bacteria</taxon>
        <taxon>Bacillati</taxon>
        <taxon>Bacillota</taxon>
        <taxon>Bacilli</taxon>
        <taxon>Bacillales</taxon>
        <taxon>Bacillaceae</taxon>
        <taxon>Domibacillus</taxon>
    </lineage>
</organism>
<protein>
    <recommendedName>
        <fullName evidence="6">Ribosomal processing cysteine protease Prp</fullName>
    </recommendedName>
</protein>
<evidence type="ECO:0000313" key="8">
    <source>
        <dbReference type="EMBL" id="OAH62729.1"/>
    </source>
</evidence>
<evidence type="ECO:0000313" key="9">
    <source>
        <dbReference type="Proteomes" id="UP000076935"/>
    </source>
</evidence>
<dbReference type="AlphaFoldDB" id="A0A177KST5"/>
<dbReference type="GO" id="GO:0008234">
    <property type="term" value="F:cysteine-type peptidase activity"/>
    <property type="evidence" value="ECO:0007669"/>
    <property type="project" value="UniProtKB-KW"/>
</dbReference>
<dbReference type="PANTHER" id="PTHR39178:SF1">
    <property type="entry name" value="RIBOSOMAL-PROCESSING CYSTEINE PROTEASE PRP"/>
    <property type="match status" value="1"/>
</dbReference>
<evidence type="ECO:0000256" key="6">
    <source>
        <dbReference type="ARBA" id="ARBA00044538"/>
    </source>
</evidence>
<dbReference type="RefSeq" id="WP_018394055.1">
    <property type="nucleotide sequence ID" value="NZ_JBCNAN010000033.1"/>
</dbReference>
<proteinExistence type="inferred from homology"/>
<comment type="similarity">
    <text evidence="5">Belongs to the Prp family.</text>
</comment>
<dbReference type="STRING" id="29332.AWH48_05545"/>
<sequence length="110" mass="12009">MIYVNVKKDQFGFISSFTMEGHAGYAEKGEDLVCAGASAVSFGSLNAVIALTNVTPDIDQGEDGGLLSCFIPEDLPVEVREQVQLLLEGMVVSLQTIEREYGQYIQINFQ</sequence>
<keyword evidence="4" id="KW-0788">Thiol protease</keyword>
<accession>A0A177KST5</accession>
<evidence type="ECO:0000256" key="2">
    <source>
        <dbReference type="ARBA" id="ARBA00022670"/>
    </source>
</evidence>
<dbReference type="Proteomes" id="UP000076935">
    <property type="component" value="Unassembled WGS sequence"/>
</dbReference>
<evidence type="ECO:0000313" key="7">
    <source>
        <dbReference type="EMBL" id="OAH56136.1"/>
    </source>
</evidence>
<dbReference type="Pfam" id="PF04327">
    <property type="entry name" value="Peptidase_Prp"/>
    <property type="match status" value="1"/>
</dbReference>
<dbReference type="Gene3D" id="3.30.70.1490">
    <property type="entry name" value="Cysteine protease Prp"/>
    <property type="match status" value="1"/>
</dbReference>